<evidence type="ECO:0000256" key="2">
    <source>
        <dbReference type="SAM" id="SignalP"/>
    </source>
</evidence>
<evidence type="ECO:0000259" key="3">
    <source>
        <dbReference type="Pfam" id="PF01551"/>
    </source>
</evidence>
<dbReference type="RefSeq" id="WP_191274334.1">
    <property type="nucleotide sequence ID" value="NZ_BMXJ01000007.1"/>
</dbReference>
<feature type="chain" id="PRO_5047013673" evidence="2">
    <location>
        <begin position="29"/>
        <end position="205"/>
    </location>
</feature>
<protein>
    <submittedName>
        <fullName evidence="4">Murein DD-endopeptidase MepM/ murein hydrolase activator NlpD</fullName>
    </submittedName>
</protein>
<dbReference type="EMBL" id="JADBDY010000001">
    <property type="protein sequence ID" value="MBE1459842.1"/>
    <property type="molecule type" value="Genomic_DNA"/>
</dbReference>
<keyword evidence="5" id="KW-1185">Reference proteome</keyword>
<dbReference type="Gene3D" id="2.70.70.10">
    <property type="entry name" value="Glucose Permease (Domain IIA)"/>
    <property type="match status" value="1"/>
</dbReference>
<dbReference type="GO" id="GO:0016787">
    <property type="term" value="F:hydrolase activity"/>
    <property type="evidence" value="ECO:0007669"/>
    <property type="project" value="UniProtKB-KW"/>
</dbReference>
<evidence type="ECO:0000256" key="1">
    <source>
        <dbReference type="SAM" id="MobiDB-lite"/>
    </source>
</evidence>
<reference evidence="4 5" key="1">
    <citation type="submission" date="2020-10" db="EMBL/GenBank/DDBJ databases">
        <title>Sequencing the genomes of 1000 actinobacteria strains.</title>
        <authorList>
            <person name="Klenk H.-P."/>
        </authorList>
    </citation>
    <scope>NUCLEOTIDE SEQUENCE [LARGE SCALE GENOMIC DNA]</scope>
    <source>
        <strain evidence="4 5">DSM 45157</strain>
    </source>
</reference>
<evidence type="ECO:0000313" key="5">
    <source>
        <dbReference type="Proteomes" id="UP000598217"/>
    </source>
</evidence>
<comment type="caution">
    <text evidence="4">The sequence shown here is derived from an EMBL/GenBank/DDBJ whole genome shotgun (WGS) entry which is preliminary data.</text>
</comment>
<keyword evidence="2" id="KW-0732">Signal</keyword>
<name>A0ABR9HLG3_9ACTN</name>
<feature type="region of interest" description="Disordered" evidence="1">
    <location>
        <begin position="170"/>
        <end position="205"/>
    </location>
</feature>
<dbReference type="InterPro" id="IPR011055">
    <property type="entry name" value="Dup_hybrid_motif"/>
</dbReference>
<evidence type="ECO:0000313" key="4">
    <source>
        <dbReference type="EMBL" id="MBE1459842.1"/>
    </source>
</evidence>
<feature type="domain" description="M23ase beta-sheet core" evidence="3">
    <location>
        <begin position="61"/>
        <end position="152"/>
    </location>
</feature>
<dbReference type="InterPro" id="IPR016047">
    <property type="entry name" value="M23ase_b-sheet_dom"/>
</dbReference>
<proteinExistence type="predicted"/>
<sequence>MRHRRIWHLLLSLSLLLFPLLPYRTALAATSPEAPWRWPVDPPVQVLRRFDPPEQRWLPGHLGVDLAAEPGQPVHAAGPGRVHFAGRVAGVGVVSVSHGGLRTTYLPVDAAVARGDPVTDQPLGTLAAEPPHCPARPCLHWGLLHGDGYLDPLSLLGRGEIRLLPWGNRPESRQRRRSSPYTPNAPAAAVGTARNSPAVVRPWRT</sequence>
<dbReference type="Proteomes" id="UP000598217">
    <property type="component" value="Unassembled WGS sequence"/>
</dbReference>
<dbReference type="CDD" id="cd12797">
    <property type="entry name" value="M23_peptidase"/>
    <property type="match status" value="1"/>
</dbReference>
<gene>
    <name evidence="4" type="ORF">H4W79_004056</name>
</gene>
<keyword evidence="4" id="KW-0378">Hydrolase</keyword>
<dbReference type="SUPFAM" id="SSF51261">
    <property type="entry name" value="Duplicated hybrid motif"/>
    <property type="match status" value="1"/>
</dbReference>
<feature type="signal peptide" evidence="2">
    <location>
        <begin position="1"/>
        <end position="28"/>
    </location>
</feature>
<accession>A0ABR9HLG3</accession>
<dbReference type="Pfam" id="PF01551">
    <property type="entry name" value="Peptidase_M23"/>
    <property type="match status" value="1"/>
</dbReference>
<organism evidence="4 5">
    <name type="scientific">Nocardiopsis terrae</name>
    <dbReference type="NCBI Taxonomy" id="372655"/>
    <lineage>
        <taxon>Bacteria</taxon>
        <taxon>Bacillati</taxon>
        <taxon>Actinomycetota</taxon>
        <taxon>Actinomycetes</taxon>
        <taxon>Streptosporangiales</taxon>
        <taxon>Nocardiopsidaceae</taxon>
        <taxon>Nocardiopsis</taxon>
    </lineage>
</organism>